<dbReference type="AlphaFoldDB" id="A0AAW9Q542"/>
<evidence type="ECO:0000313" key="3">
    <source>
        <dbReference type="Proteomes" id="UP001333818"/>
    </source>
</evidence>
<keyword evidence="1" id="KW-0812">Transmembrane</keyword>
<reference evidence="2" key="1">
    <citation type="submission" date="2024-01" db="EMBL/GenBank/DDBJ databases">
        <title>Bank of Algae and Cyanobacteria of the Azores (BACA) strain genomes.</title>
        <authorList>
            <person name="Luz R."/>
            <person name="Cordeiro R."/>
            <person name="Fonseca A."/>
            <person name="Goncalves V."/>
        </authorList>
    </citation>
    <scope>NUCLEOTIDE SEQUENCE</scope>
    <source>
        <strain evidence="2">BACA0141</strain>
    </source>
</reference>
<accession>A0AAW9Q542</accession>
<gene>
    <name evidence="2" type="ORF">V2H45_23150</name>
</gene>
<dbReference type="RefSeq" id="WP_330486079.1">
    <property type="nucleotide sequence ID" value="NZ_JAZBJZ010000153.1"/>
</dbReference>
<keyword evidence="3" id="KW-1185">Reference proteome</keyword>
<sequence>MSIAVWIILGISSSIGFLFLLPVVSGWGRMHKKYRTSQSPPSIMSHMNNARVGWVGFRGTLNIGVSSQGLYLSTFILFRPFLPPLLIPWSEVIRVKKKDGILGHFYYLSINTKPITVMRLPQAPLTSVSSLLEAKVLDGFTS</sequence>
<keyword evidence="1" id="KW-0472">Membrane</keyword>
<evidence type="ECO:0000313" key="2">
    <source>
        <dbReference type="EMBL" id="MEE3719643.1"/>
    </source>
</evidence>
<feature type="transmembrane region" description="Helical" evidence="1">
    <location>
        <begin position="6"/>
        <end position="27"/>
    </location>
</feature>
<evidence type="ECO:0000256" key="1">
    <source>
        <dbReference type="SAM" id="Phobius"/>
    </source>
</evidence>
<keyword evidence="1" id="KW-1133">Transmembrane helix</keyword>
<comment type="caution">
    <text evidence="2">The sequence shown here is derived from an EMBL/GenBank/DDBJ whole genome shotgun (WGS) entry which is preliminary data.</text>
</comment>
<dbReference type="EMBL" id="JAZBJZ010000153">
    <property type="protein sequence ID" value="MEE3719643.1"/>
    <property type="molecule type" value="Genomic_DNA"/>
</dbReference>
<organism evidence="2 3">
    <name type="scientific">Tumidithrix elongata BACA0141</name>
    <dbReference type="NCBI Taxonomy" id="2716417"/>
    <lineage>
        <taxon>Bacteria</taxon>
        <taxon>Bacillati</taxon>
        <taxon>Cyanobacteriota</taxon>
        <taxon>Cyanophyceae</taxon>
        <taxon>Pseudanabaenales</taxon>
        <taxon>Pseudanabaenaceae</taxon>
        <taxon>Tumidithrix</taxon>
        <taxon>Tumidithrix elongata</taxon>
    </lineage>
</organism>
<name>A0AAW9Q542_9CYAN</name>
<proteinExistence type="predicted"/>
<protein>
    <submittedName>
        <fullName evidence="2">Uncharacterized protein</fullName>
    </submittedName>
</protein>
<dbReference type="Proteomes" id="UP001333818">
    <property type="component" value="Unassembled WGS sequence"/>
</dbReference>